<dbReference type="GO" id="GO:0000978">
    <property type="term" value="F:RNA polymerase II cis-regulatory region sequence-specific DNA binding"/>
    <property type="evidence" value="ECO:0007669"/>
    <property type="project" value="TreeGrafter"/>
</dbReference>
<dbReference type="InterPro" id="IPR051000">
    <property type="entry name" value="Homeobox_DNA-bind_prot"/>
</dbReference>
<dbReference type="Pfam" id="PF00046">
    <property type="entry name" value="Homeodomain"/>
    <property type="match status" value="1"/>
</dbReference>
<evidence type="ECO:0000256" key="5">
    <source>
        <dbReference type="PROSITE-ProRule" id="PRU00108"/>
    </source>
</evidence>
<proteinExistence type="predicted"/>
<dbReference type="EMBL" id="GL945434">
    <property type="protein sequence ID" value="EGO24585.1"/>
    <property type="molecule type" value="Genomic_DNA"/>
</dbReference>
<evidence type="ECO:0000259" key="8">
    <source>
        <dbReference type="PROSITE" id="PS50071"/>
    </source>
</evidence>
<dbReference type="InterPro" id="IPR009057">
    <property type="entry name" value="Homeodomain-like_sf"/>
</dbReference>
<dbReference type="RefSeq" id="XP_007318604.1">
    <property type="nucleotide sequence ID" value="XM_007318542.1"/>
</dbReference>
<feature type="compositionally biased region" description="Low complexity" evidence="7">
    <location>
        <begin position="489"/>
        <end position="499"/>
    </location>
</feature>
<feature type="compositionally biased region" description="Low complexity" evidence="7">
    <location>
        <begin position="109"/>
        <end position="127"/>
    </location>
</feature>
<dbReference type="HOGENOM" id="CLU_027076_2_0_1"/>
<evidence type="ECO:0000256" key="7">
    <source>
        <dbReference type="SAM" id="MobiDB-lite"/>
    </source>
</evidence>
<dbReference type="GO" id="GO:0005634">
    <property type="term" value="C:nucleus"/>
    <property type="evidence" value="ECO:0007669"/>
    <property type="project" value="UniProtKB-SubCell"/>
</dbReference>
<keyword evidence="4 5" id="KW-0539">Nucleus</keyword>
<dbReference type="KEGG" id="sla:SERLADRAFT_438194"/>
<dbReference type="Proteomes" id="UP000008064">
    <property type="component" value="Unassembled WGS sequence"/>
</dbReference>
<dbReference type="PANTHER" id="PTHR24324">
    <property type="entry name" value="HOMEOBOX PROTEIN HHEX"/>
    <property type="match status" value="1"/>
</dbReference>
<evidence type="ECO:0000256" key="1">
    <source>
        <dbReference type="ARBA" id="ARBA00004123"/>
    </source>
</evidence>
<feature type="region of interest" description="Disordered" evidence="7">
    <location>
        <begin position="445"/>
        <end position="467"/>
    </location>
</feature>
<gene>
    <name evidence="9" type="ORF">SERLADRAFT_438194</name>
</gene>
<feature type="region of interest" description="Disordered" evidence="7">
    <location>
        <begin position="224"/>
        <end position="249"/>
    </location>
</feature>
<dbReference type="OrthoDB" id="6159439at2759"/>
<evidence type="ECO:0000256" key="6">
    <source>
        <dbReference type="RuleBase" id="RU000682"/>
    </source>
</evidence>
<dbReference type="InterPro" id="IPR057939">
    <property type="entry name" value="TRF2_HOY1_PH"/>
</dbReference>
<feature type="domain" description="Homeobox" evidence="8">
    <location>
        <begin position="168"/>
        <end position="228"/>
    </location>
</feature>
<feature type="DNA-binding region" description="Homeobox" evidence="5">
    <location>
        <begin position="170"/>
        <end position="229"/>
    </location>
</feature>
<dbReference type="CDD" id="cd00086">
    <property type="entry name" value="homeodomain"/>
    <property type="match status" value="1"/>
</dbReference>
<name>F8NXB0_SERL9</name>
<reference evidence="9" key="1">
    <citation type="submission" date="2011-04" db="EMBL/GenBank/DDBJ databases">
        <title>Evolution of plant cell wall degrading machinery underlies the functional diversity of forest fungi.</title>
        <authorList>
            <consortium name="US DOE Joint Genome Institute (JGI-PGF)"/>
            <person name="Eastwood D.C."/>
            <person name="Floudas D."/>
            <person name="Binder M."/>
            <person name="Majcherczyk A."/>
            <person name="Schneider P."/>
            <person name="Aerts A."/>
            <person name="Asiegbu F.O."/>
            <person name="Baker S.E."/>
            <person name="Barry K."/>
            <person name="Bendiksby M."/>
            <person name="Blumentritt M."/>
            <person name="Coutinho P.M."/>
            <person name="Cullen D."/>
            <person name="Cullen D."/>
            <person name="Gathman A."/>
            <person name="Goodell B."/>
            <person name="Henrissat B."/>
            <person name="Ihrmark K."/>
            <person name="Kauserud H."/>
            <person name="Kohler A."/>
            <person name="LaButti K."/>
            <person name="Lapidus A."/>
            <person name="Lavin J.L."/>
            <person name="Lee Y.-H."/>
            <person name="Lindquist E."/>
            <person name="Lilly W."/>
            <person name="Lucas S."/>
            <person name="Morin E."/>
            <person name="Murat C."/>
            <person name="Oguiza J.A."/>
            <person name="Park J."/>
            <person name="Pisabarro A.G."/>
            <person name="Riley R."/>
            <person name="Rosling A."/>
            <person name="Salamov A."/>
            <person name="Schmidt O."/>
            <person name="Schmutz J."/>
            <person name="Skrede I."/>
            <person name="Stenlid J."/>
            <person name="Wiebenga A."/>
            <person name="Xie X."/>
            <person name="Kues U."/>
            <person name="Hibbett D.S."/>
            <person name="Hoffmeister D."/>
            <person name="Hogberg N."/>
            <person name="Martin F."/>
            <person name="Grigoriev I.V."/>
            <person name="Watkinson S.C."/>
        </authorList>
    </citation>
    <scope>NUCLEOTIDE SEQUENCE</scope>
    <source>
        <strain evidence="9">S7.9</strain>
    </source>
</reference>
<dbReference type="GO" id="GO:0006357">
    <property type="term" value="P:regulation of transcription by RNA polymerase II"/>
    <property type="evidence" value="ECO:0007669"/>
    <property type="project" value="TreeGrafter"/>
</dbReference>
<dbReference type="PROSITE" id="PS50071">
    <property type="entry name" value="HOMEOBOX_2"/>
    <property type="match status" value="1"/>
</dbReference>
<feature type="region of interest" description="Disordered" evidence="7">
    <location>
        <begin position="580"/>
        <end position="618"/>
    </location>
</feature>
<sequence length="645" mass="70684">MYFTVRRMGVDNREQNGYLATNVFLVPRSDRTSREPAPRFCATETSDSPPPLGPVQADNLLRSHAARKISMNSQEMVQESYSMLEPQTKHDSLHLNSGACAQDIEVDPNPDSSASSPSSSVHSPITPVIIRPSSASATSDGREPEIAKDPASGPQRARSTGAASSKGDKEKRKRSRVTPEQLVHLERFFSVDRSPTAGRRKEISELLGMQERQTQIWFQNRRAKAKLQDGKKGRGGSIDTPPDTPPELSTGYEAELHTLIHEDEPVTIIPCTDLSIGTWRRIATTVGKHDLVAYLCDSKRCLTWFIHSSGYGFKMEIPFDIIVDTEFTNAAPGSGLASFILSQPPTFYLENFTSPLSSQGRDPIRQWKRCADWTEGQQATKILRHDLIGSAVQLAHVLRHLNAHTSGSDIRLHNPSYHPGEEAAPVLDIPQPPLVALTGPGYHYQGEALDSQSSSHLTNDRKRSYSGPTIIQNHASQHESTFPSIVVDSSGSTQQGSSSAFTPSFSPYSGRPHSIQRNHSPMFTDFPGVEQHNVSSHAHSSLDYGAMSLPRSGASRSYPVPPMTRPLFGEDMRIVSSYHAEGHSPTSTGFSQPSFHTPSPPLLTTPFHPSQSISVSRGADTLESSMVTMSGMPGVTYESDDDVRR</sequence>
<protein>
    <recommendedName>
        <fullName evidence="8">Homeobox domain-containing protein</fullName>
    </recommendedName>
</protein>
<keyword evidence="2 5" id="KW-0238">DNA-binding</keyword>
<organism>
    <name type="scientific">Serpula lacrymans var. lacrymans (strain S7.9)</name>
    <name type="common">Dry rot fungus</name>
    <dbReference type="NCBI Taxonomy" id="578457"/>
    <lineage>
        <taxon>Eukaryota</taxon>
        <taxon>Fungi</taxon>
        <taxon>Dikarya</taxon>
        <taxon>Basidiomycota</taxon>
        <taxon>Agaricomycotina</taxon>
        <taxon>Agaricomycetes</taxon>
        <taxon>Agaricomycetidae</taxon>
        <taxon>Boletales</taxon>
        <taxon>Coniophorineae</taxon>
        <taxon>Serpulaceae</taxon>
        <taxon>Serpula</taxon>
    </lineage>
</organism>
<dbReference type="SMART" id="SM00389">
    <property type="entry name" value="HOX"/>
    <property type="match status" value="1"/>
</dbReference>
<dbReference type="PANTHER" id="PTHR24324:SF5">
    <property type="entry name" value="HEMATOPOIETICALLY-EXPRESSED HOMEOBOX PROTEIN HHEX"/>
    <property type="match status" value="1"/>
</dbReference>
<evidence type="ECO:0000313" key="9">
    <source>
        <dbReference type="EMBL" id="EGO24585.1"/>
    </source>
</evidence>
<dbReference type="InterPro" id="IPR001356">
    <property type="entry name" value="HD"/>
</dbReference>
<dbReference type="Pfam" id="PF24818">
    <property type="entry name" value="PH_TRF2_HOY1"/>
    <property type="match status" value="1"/>
</dbReference>
<dbReference type="AlphaFoldDB" id="F8NXB0"/>
<evidence type="ECO:0000256" key="2">
    <source>
        <dbReference type="ARBA" id="ARBA00023125"/>
    </source>
</evidence>
<feature type="compositionally biased region" description="Polar residues" evidence="7">
    <location>
        <begin position="584"/>
        <end position="597"/>
    </location>
</feature>
<dbReference type="SUPFAM" id="SSF46689">
    <property type="entry name" value="Homeodomain-like"/>
    <property type="match status" value="1"/>
</dbReference>
<evidence type="ECO:0000256" key="4">
    <source>
        <dbReference type="ARBA" id="ARBA00023242"/>
    </source>
</evidence>
<dbReference type="GeneID" id="18814977"/>
<dbReference type="Gene3D" id="1.10.10.60">
    <property type="entry name" value="Homeodomain-like"/>
    <property type="match status" value="1"/>
</dbReference>
<dbReference type="GO" id="GO:0030154">
    <property type="term" value="P:cell differentiation"/>
    <property type="evidence" value="ECO:0007669"/>
    <property type="project" value="TreeGrafter"/>
</dbReference>
<feature type="region of interest" description="Disordered" evidence="7">
    <location>
        <begin position="30"/>
        <end position="54"/>
    </location>
</feature>
<feature type="region of interest" description="Disordered" evidence="7">
    <location>
        <begin position="486"/>
        <end position="515"/>
    </location>
</feature>
<accession>F8NXB0</accession>
<feature type="region of interest" description="Disordered" evidence="7">
    <location>
        <begin position="102"/>
        <end position="179"/>
    </location>
</feature>
<keyword evidence="3 5" id="KW-0371">Homeobox</keyword>
<evidence type="ECO:0000256" key="3">
    <source>
        <dbReference type="ARBA" id="ARBA00023155"/>
    </source>
</evidence>
<comment type="subcellular location">
    <subcellularLocation>
        <location evidence="1 5 6">Nucleus</location>
    </subcellularLocation>
</comment>